<dbReference type="EMBL" id="MHHS01000034">
    <property type="protein sequence ID" value="OGY36427.1"/>
    <property type="molecule type" value="Genomic_DNA"/>
</dbReference>
<evidence type="ECO:0000313" key="2">
    <source>
        <dbReference type="Proteomes" id="UP000177941"/>
    </source>
</evidence>
<evidence type="ECO:0008006" key="3">
    <source>
        <dbReference type="Google" id="ProtNLM"/>
    </source>
</evidence>
<proteinExistence type="predicted"/>
<dbReference type="AlphaFoldDB" id="A0A1G1XAS8"/>
<protein>
    <recommendedName>
        <fullName evidence="3">SIMPL domain-containing protein</fullName>
    </recommendedName>
</protein>
<organism evidence="1 2">
    <name type="scientific">Candidatus Andersenbacteria bacterium RIFCSPHIGHO2_12_FULL_45_11b</name>
    <dbReference type="NCBI Taxonomy" id="1797282"/>
    <lineage>
        <taxon>Bacteria</taxon>
        <taxon>Candidatus Anderseniibacteriota</taxon>
    </lineage>
</organism>
<dbReference type="Pfam" id="PF04402">
    <property type="entry name" value="SIMPL"/>
    <property type="match status" value="1"/>
</dbReference>
<accession>A0A1G1XAS8</accession>
<name>A0A1G1XAS8_9BACT</name>
<gene>
    <name evidence="1" type="ORF">A3E36_03460</name>
</gene>
<dbReference type="Gene3D" id="3.30.110.170">
    <property type="entry name" value="Protein of unknown function (DUF541), domain 1"/>
    <property type="match status" value="1"/>
</dbReference>
<feature type="non-terminal residue" evidence="1">
    <location>
        <position position="1"/>
    </location>
</feature>
<evidence type="ECO:0000313" key="1">
    <source>
        <dbReference type="EMBL" id="OGY36427.1"/>
    </source>
</evidence>
<sequence>SQATDMMAKKMNAVLAAVRSLGIADADIMTQGVSVNPAFDYNNGTQVPKGFDANQQVAVTIRSIDIAGDVIAKATQAGANQIGGVTFTSDDQSSAQVSAEQDAIANAQKKAQAIASSLHVRLGKVKTYSVESSPYGPVPFAMADKAMGGAVTAPEIPVGTQDTNVTVSVTYEIR</sequence>
<dbReference type="InterPro" id="IPR007497">
    <property type="entry name" value="SIMPL/DUF541"/>
</dbReference>
<dbReference type="Gene3D" id="3.30.70.2970">
    <property type="entry name" value="Protein of unknown function (DUF541), domain 2"/>
    <property type="match status" value="1"/>
</dbReference>
<dbReference type="PANTHER" id="PTHR34387">
    <property type="entry name" value="SLR1258 PROTEIN"/>
    <property type="match status" value="1"/>
</dbReference>
<reference evidence="1 2" key="1">
    <citation type="journal article" date="2016" name="Nat. Commun.">
        <title>Thousands of microbial genomes shed light on interconnected biogeochemical processes in an aquifer system.</title>
        <authorList>
            <person name="Anantharaman K."/>
            <person name="Brown C.T."/>
            <person name="Hug L.A."/>
            <person name="Sharon I."/>
            <person name="Castelle C.J."/>
            <person name="Probst A.J."/>
            <person name="Thomas B.C."/>
            <person name="Singh A."/>
            <person name="Wilkins M.J."/>
            <person name="Karaoz U."/>
            <person name="Brodie E.L."/>
            <person name="Williams K.H."/>
            <person name="Hubbard S.S."/>
            <person name="Banfield J.F."/>
        </authorList>
    </citation>
    <scope>NUCLEOTIDE SEQUENCE [LARGE SCALE GENOMIC DNA]</scope>
</reference>
<comment type="caution">
    <text evidence="1">The sequence shown here is derived from an EMBL/GenBank/DDBJ whole genome shotgun (WGS) entry which is preliminary data.</text>
</comment>
<dbReference type="GO" id="GO:0006974">
    <property type="term" value="P:DNA damage response"/>
    <property type="evidence" value="ECO:0007669"/>
    <property type="project" value="TreeGrafter"/>
</dbReference>
<dbReference type="Proteomes" id="UP000177941">
    <property type="component" value="Unassembled WGS sequence"/>
</dbReference>
<dbReference type="InterPro" id="IPR052022">
    <property type="entry name" value="26kDa_periplasmic_antigen"/>
</dbReference>
<dbReference type="PANTHER" id="PTHR34387:SF2">
    <property type="entry name" value="SLR1258 PROTEIN"/>
    <property type="match status" value="1"/>
</dbReference>